<evidence type="ECO:0000313" key="1">
    <source>
        <dbReference type="EMBL" id="OFA33581.1"/>
    </source>
</evidence>
<protein>
    <recommendedName>
        <fullName evidence="3">HAD family hydrolase</fullName>
    </recommendedName>
</protein>
<gene>
    <name evidence="1" type="ORF">BBK15_10165</name>
</gene>
<dbReference type="RefSeq" id="WP_070123113.1">
    <property type="nucleotide sequence ID" value="NZ_MAXD01000019.1"/>
</dbReference>
<comment type="caution">
    <text evidence="1">The sequence shown here is derived from an EMBL/GenBank/DDBJ whole genome shotgun (WGS) entry which is preliminary data.</text>
</comment>
<organism evidence="1 2">
    <name type="scientific">Bifidobacterium adolescentis</name>
    <dbReference type="NCBI Taxonomy" id="1680"/>
    <lineage>
        <taxon>Bacteria</taxon>
        <taxon>Bacillati</taxon>
        <taxon>Actinomycetota</taxon>
        <taxon>Actinomycetes</taxon>
        <taxon>Bifidobacteriales</taxon>
        <taxon>Bifidobacteriaceae</taxon>
        <taxon>Bifidobacterium</taxon>
    </lineage>
</organism>
<proteinExistence type="predicted"/>
<dbReference type="SUPFAM" id="SSF56784">
    <property type="entry name" value="HAD-like"/>
    <property type="match status" value="1"/>
</dbReference>
<accession>A0A1E7XXM0</accession>
<name>A0A1E7XXM0_BIFAD</name>
<evidence type="ECO:0008006" key="3">
    <source>
        <dbReference type="Google" id="ProtNLM"/>
    </source>
</evidence>
<sequence length="239" mass="26639">MTDRLIAIDLDNTFADYTTAFADCLAQMGQPVRGGDPTTYDFGCDGWFGEGNGDVFPEFHSRAVMLGLYLRERPYPHARRAVDALTFDHPAWHVAFVTSRRDDGDDTARWMLGLGIDMSLEFDYANQCLDRMDPTGMELGRAVSERARSGRWSMGLLCEPNGVGWCHLPDKESLGADLYIEDDPAMLDRLMDLGLPVLVRRHAYNTAQCERAEQSGLGLAFDDWTQVPGLAERLIGGSH</sequence>
<evidence type="ECO:0000313" key="2">
    <source>
        <dbReference type="Proteomes" id="UP000175684"/>
    </source>
</evidence>
<dbReference type="AlphaFoldDB" id="A0A1E7XXM0"/>
<dbReference type="InterPro" id="IPR036412">
    <property type="entry name" value="HAD-like_sf"/>
</dbReference>
<dbReference type="EMBL" id="MAXD01000019">
    <property type="protein sequence ID" value="OFA33581.1"/>
    <property type="molecule type" value="Genomic_DNA"/>
</dbReference>
<dbReference type="OrthoDB" id="5242740at2"/>
<reference evidence="1 2" key="1">
    <citation type="submission" date="2016-07" db="EMBL/GenBank/DDBJ databases">
        <title>Draft Genome Sequence of Bifidobacterium adolescentis strain Km 4.</title>
        <authorList>
            <person name="Danilenko V.N."/>
        </authorList>
    </citation>
    <scope>NUCLEOTIDE SEQUENCE [LARGE SCALE GENOMIC DNA]</scope>
    <source>
        <strain evidence="1 2">Km 4</strain>
    </source>
</reference>
<dbReference type="Proteomes" id="UP000175684">
    <property type="component" value="Unassembled WGS sequence"/>
</dbReference>